<evidence type="ECO:0000313" key="2">
    <source>
        <dbReference type="Proteomes" id="UP001165101"/>
    </source>
</evidence>
<gene>
    <name evidence="1" type="ORF">Cboi01_000134700</name>
</gene>
<reference evidence="1" key="1">
    <citation type="submission" date="2023-04" db="EMBL/GenBank/DDBJ databases">
        <title>Candida boidinii NBRC 1967.</title>
        <authorList>
            <person name="Ichikawa N."/>
            <person name="Sato H."/>
            <person name="Tonouchi N."/>
        </authorList>
    </citation>
    <scope>NUCLEOTIDE SEQUENCE</scope>
    <source>
        <strain evidence="1">NBRC 1967</strain>
    </source>
</reference>
<evidence type="ECO:0000313" key="1">
    <source>
        <dbReference type="EMBL" id="GME89314.1"/>
    </source>
</evidence>
<protein>
    <submittedName>
        <fullName evidence="1">Unnamed protein product</fullName>
    </submittedName>
</protein>
<sequence>MMRFHCAKITRVARPSFSSIVRNTCIKCEYHTFTIYRTRKTNNRNIQSNNAQLQVRSKTTFIDQSSMLPIKYDDLPEWQYNIVLKYQGTLYRKYRKLVKSQPTEESGYILDSLLSLVNDIENQANLKTSKILNNSQRMKNKKKNNLNNGNSSDILFFKRIDNPHNIESALSLVISSIFATLNMTHLTNSQQNVNNLDLENDIKNSLHFQKYKKLERILSQYTDIEYNLDAVELKNKVTGTIFQENFNNIIHSPLVQKSIGLLLNSLYENENENEHISQVDTFTIEDILAWVNSLISPTVTSSIYALRNCKHVDTSVIYDLLLRVPADEYEWIGMLEIYKRWGDKINIMDQERIQYMKQFQDDTKRYRERDMLIIPPVLNSFFTYALRNSPKHLVDIIDIYSTVADQSTIVQSSNEDINNTELKSNSRETTTTTVNEVAKFDTNILTEQISEMIWYLSIDITGDSSSPSRTCLPLVQTQLVKLINKLIKQDKTIEVSVTTLLGVACLTYFNNRNKGISLLNEAQKRFDKWQLDTFDIKGFERILKTQNTIRENYSMSEIRRDRLDINTKLLCTTLLILPQPGNISSQKNSYTTMDRIRQNIGNNKETSFRNSNNNNNYKNNLFNTLFPVIKSIDPEILKYYPEFWRFFISKLRFESNILNESMCIEIFEAYIQSSPSEIDPYVVDILLCGIDNSSVRFDLLKKARKRDLCMDQGNIATLLSKSYKSGSVYLRKHNEKHQSEEREDHEESDIIKEIKNSHEFKSNSNQYVKLNEYDFIQKLQSEKSINSIFSLLNSNYYTKHFDSPISLSRYIYSKLETRTPKIRSSYIFGESLVNPKGAFENYKKLSIDSDSNNNNINNKRNDSNTNFDSDTSLVDEKAIATLLTSVLRMKETMSKKETENVNWGGLTAIDRCLVEFNKHTQQSYMDDITLIYPNINLWLIYVKLIGEFDLEDELFNLPQKWVDLRFNVPLTLMLVYLSYLPFNESIELLSYFNEYKRRKLDLQNRKLQLKSGILSEYDLMRIKKEHGPLPTVTSSKFKQFIRNAENNYDVIRYWNWPTEKAIKEMKQLNSKK</sequence>
<accession>A0ACB5TID7</accession>
<dbReference type="EMBL" id="BSXV01000488">
    <property type="protein sequence ID" value="GME89314.1"/>
    <property type="molecule type" value="Genomic_DNA"/>
</dbReference>
<name>A0ACB5TID7_CANBO</name>
<organism evidence="1 2">
    <name type="scientific">Candida boidinii</name>
    <name type="common">Yeast</name>
    <dbReference type="NCBI Taxonomy" id="5477"/>
    <lineage>
        <taxon>Eukaryota</taxon>
        <taxon>Fungi</taxon>
        <taxon>Dikarya</taxon>
        <taxon>Ascomycota</taxon>
        <taxon>Saccharomycotina</taxon>
        <taxon>Pichiomycetes</taxon>
        <taxon>Pichiales</taxon>
        <taxon>Pichiaceae</taxon>
        <taxon>Ogataea</taxon>
        <taxon>Ogataea/Candida clade</taxon>
    </lineage>
</organism>
<comment type="caution">
    <text evidence="1">The sequence shown here is derived from an EMBL/GenBank/DDBJ whole genome shotgun (WGS) entry which is preliminary data.</text>
</comment>
<keyword evidence="2" id="KW-1185">Reference proteome</keyword>
<dbReference type="Proteomes" id="UP001165101">
    <property type="component" value="Unassembled WGS sequence"/>
</dbReference>
<proteinExistence type="predicted"/>